<accession>A0ABD2Q6P6</accession>
<sequence length="556" mass="63778">MLCFWFFFCLFVSSAAEECGEYNLFKKLSEDKDILFVNDRTEHVIYDSDFDGGVVKLDYNLRELTKTDWLFSVESPTRQNVFVIEYGGMQPHSCIGGHMEDQMSSMEHHLFVRVHNKTIGFYTLVSQDKQHPNQLHTHVIYAVRRKTKSVPFAHLLFIAPIKACDALIEQIITQSAFKSDVEWIEDLSKVEIVPVDRFGRRVHTPKTTQAVIQIESSHIIKNPAGYEKIEDLLDFEDGAVERGIYTVDVFAFFSKNEPGTIGIRFSRTGVVLRISKWDTVNRITWNLFYPENYVWASKRDIHYGPYTSFAKDVQLSTANITIVVKPCSECIYEIHIIKRLWTTKKTTSIKGMSIKAANKEEKNFLQGKGCLLRALVDKRQEEKVRTQVLYIGARLFPLGTVEKCDQQSFLSRKGECEQCPAGTFKLKSAVNYKEMLSILEMCSRVPAGKFQGKIGAKEEDKVEDCPSDKPHTPRPGTAFASECFAKLVKEEEKNETKTTEKQKPKDEDSSGDEEAYRMLDKVEAENLSWPFVAICILFCIILFYNILKIKDFFAFS</sequence>
<dbReference type="AlphaFoldDB" id="A0ABD2Q6P6"/>
<evidence type="ECO:0000313" key="4">
    <source>
        <dbReference type="EMBL" id="KAL3315234.1"/>
    </source>
</evidence>
<keyword evidence="2" id="KW-0812">Transmembrane</keyword>
<protein>
    <submittedName>
        <fullName evidence="4">Uncharacterized protein</fullName>
    </submittedName>
</protein>
<evidence type="ECO:0000256" key="1">
    <source>
        <dbReference type="SAM" id="MobiDB-lite"/>
    </source>
</evidence>
<feature type="transmembrane region" description="Helical" evidence="2">
    <location>
        <begin position="527"/>
        <end position="547"/>
    </location>
</feature>
<comment type="caution">
    <text evidence="4">The sequence shown here is derived from an EMBL/GenBank/DDBJ whole genome shotgun (WGS) entry which is preliminary data.</text>
</comment>
<reference evidence="4 5" key="1">
    <citation type="submission" date="2024-11" db="EMBL/GenBank/DDBJ databases">
        <title>Adaptive evolution of stress response genes in parasites aligns with host niche diversity.</title>
        <authorList>
            <person name="Hahn C."/>
            <person name="Resl P."/>
        </authorList>
    </citation>
    <scope>NUCLEOTIDE SEQUENCE [LARGE SCALE GENOMIC DNA]</scope>
    <source>
        <strain evidence="4">EGGRZ-B1_66</strain>
        <tissue evidence="4">Body</tissue>
    </source>
</reference>
<name>A0ABD2Q6P6_9PLAT</name>
<feature type="signal peptide" evidence="3">
    <location>
        <begin position="1"/>
        <end position="16"/>
    </location>
</feature>
<evidence type="ECO:0000313" key="5">
    <source>
        <dbReference type="Proteomes" id="UP001626550"/>
    </source>
</evidence>
<feature type="region of interest" description="Disordered" evidence="1">
    <location>
        <begin position="491"/>
        <end position="512"/>
    </location>
</feature>
<dbReference type="Proteomes" id="UP001626550">
    <property type="component" value="Unassembled WGS sequence"/>
</dbReference>
<keyword evidence="5" id="KW-1185">Reference proteome</keyword>
<evidence type="ECO:0000256" key="3">
    <source>
        <dbReference type="SAM" id="SignalP"/>
    </source>
</evidence>
<dbReference type="EMBL" id="JBJKFK010000795">
    <property type="protein sequence ID" value="KAL3315234.1"/>
    <property type="molecule type" value="Genomic_DNA"/>
</dbReference>
<keyword evidence="2" id="KW-0472">Membrane</keyword>
<evidence type="ECO:0000256" key="2">
    <source>
        <dbReference type="SAM" id="Phobius"/>
    </source>
</evidence>
<proteinExistence type="predicted"/>
<keyword evidence="2" id="KW-1133">Transmembrane helix</keyword>
<keyword evidence="3" id="KW-0732">Signal</keyword>
<feature type="chain" id="PRO_5044892450" evidence="3">
    <location>
        <begin position="17"/>
        <end position="556"/>
    </location>
</feature>
<gene>
    <name evidence="4" type="ORF">Ciccas_006133</name>
</gene>
<organism evidence="4 5">
    <name type="scientific">Cichlidogyrus casuarinus</name>
    <dbReference type="NCBI Taxonomy" id="1844966"/>
    <lineage>
        <taxon>Eukaryota</taxon>
        <taxon>Metazoa</taxon>
        <taxon>Spiralia</taxon>
        <taxon>Lophotrochozoa</taxon>
        <taxon>Platyhelminthes</taxon>
        <taxon>Monogenea</taxon>
        <taxon>Monopisthocotylea</taxon>
        <taxon>Dactylogyridea</taxon>
        <taxon>Ancyrocephalidae</taxon>
        <taxon>Cichlidogyrus</taxon>
    </lineage>
</organism>